<dbReference type="InterPro" id="IPR003714">
    <property type="entry name" value="PhoH"/>
</dbReference>
<dbReference type="Gene3D" id="3.40.50.300">
    <property type="entry name" value="P-loop containing nucleotide triphosphate hydrolases"/>
    <property type="match status" value="1"/>
</dbReference>
<name>A0A6C0D835_9ZZZZ</name>
<evidence type="ECO:0000256" key="3">
    <source>
        <dbReference type="ARBA" id="ARBA00022490"/>
    </source>
</evidence>
<evidence type="ECO:0000313" key="8">
    <source>
        <dbReference type="EMBL" id="QHT13216.1"/>
    </source>
</evidence>
<comment type="subcellular location">
    <subcellularLocation>
        <location evidence="1">Cytoplasm</location>
    </subcellularLocation>
</comment>
<dbReference type="SUPFAM" id="SSF52540">
    <property type="entry name" value="P-loop containing nucleoside triphosphate hydrolases"/>
    <property type="match status" value="1"/>
</dbReference>
<dbReference type="PANTHER" id="PTHR30473">
    <property type="entry name" value="PROTEIN PHOH"/>
    <property type="match status" value="1"/>
</dbReference>
<proteinExistence type="inferred from homology"/>
<dbReference type="Pfam" id="PF02562">
    <property type="entry name" value="PhoH"/>
    <property type="match status" value="1"/>
</dbReference>
<feature type="domain" description="PhoH-like protein" evidence="7">
    <location>
        <begin position="56"/>
        <end position="260"/>
    </location>
</feature>
<dbReference type="EMBL" id="MN739564">
    <property type="protein sequence ID" value="QHT13216.1"/>
    <property type="molecule type" value="Genomic_DNA"/>
</dbReference>
<evidence type="ECO:0000259" key="7">
    <source>
        <dbReference type="Pfam" id="PF02562"/>
    </source>
</evidence>
<evidence type="ECO:0000256" key="1">
    <source>
        <dbReference type="ARBA" id="ARBA00004496"/>
    </source>
</evidence>
<keyword evidence="5" id="KW-0067">ATP-binding</keyword>
<evidence type="ECO:0000256" key="6">
    <source>
        <dbReference type="ARBA" id="ARBA00039970"/>
    </source>
</evidence>
<organism evidence="8">
    <name type="scientific">viral metagenome</name>
    <dbReference type="NCBI Taxonomy" id="1070528"/>
    <lineage>
        <taxon>unclassified sequences</taxon>
        <taxon>metagenomes</taxon>
        <taxon>organismal metagenomes</taxon>
    </lineage>
</organism>
<evidence type="ECO:0000256" key="5">
    <source>
        <dbReference type="ARBA" id="ARBA00022840"/>
    </source>
</evidence>
<protein>
    <recommendedName>
        <fullName evidence="6">PhoH-like protein</fullName>
    </recommendedName>
</protein>
<dbReference type="AlphaFoldDB" id="A0A6C0D835"/>
<dbReference type="InterPro" id="IPR051451">
    <property type="entry name" value="PhoH2-like"/>
</dbReference>
<comment type="similarity">
    <text evidence="2">Belongs to the PhoH family.</text>
</comment>
<evidence type="ECO:0000256" key="4">
    <source>
        <dbReference type="ARBA" id="ARBA00022741"/>
    </source>
</evidence>
<dbReference type="PANTHER" id="PTHR30473:SF1">
    <property type="entry name" value="PHOH-LIKE PROTEIN"/>
    <property type="match status" value="1"/>
</dbReference>
<evidence type="ECO:0000256" key="2">
    <source>
        <dbReference type="ARBA" id="ARBA00010393"/>
    </source>
</evidence>
<keyword evidence="3" id="KW-0963">Cytoplasm</keyword>
<reference evidence="8" key="1">
    <citation type="journal article" date="2020" name="Nature">
        <title>Giant virus diversity and host interactions through global metagenomics.</title>
        <authorList>
            <person name="Schulz F."/>
            <person name="Roux S."/>
            <person name="Paez-Espino D."/>
            <person name="Jungbluth S."/>
            <person name="Walsh D.A."/>
            <person name="Denef V.J."/>
            <person name="McMahon K.D."/>
            <person name="Konstantinidis K.T."/>
            <person name="Eloe-Fadrosh E.A."/>
            <person name="Kyrpides N.C."/>
            <person name="Woyke T."/>
        </authorList>
    </citation>
    <scope>NUCLEOTIDE SEQUENCE</scope>
    <source>
        <strain evidence="8">GVMAG-M-3300023174-131</strain>
    </source>
</reference>
<dbReference type="GO" id="GO:0005524">
    <property type="term" value="F:ATP binding"/>
    <property type="evidence" value="ECO:0007669"/>
    <property type="project" value="UniProtKB-KW"/>
</dbReference>
<dbReference type="GO" id="GO:0005829">
    <property type="term" value="C:cytosol"/>
    <property type="evidence" value="ECO:0007669"/>
    <property type="project" value="TreeGrafter"/>
</dbReference>
<keyword evidence="4" id="KW-0547">Nucleotide-binding</keyword>
<dbReference type="InterPro" id="IPR027417">
    <property type="entry name" value="P-loop_NTPase"/>
</dbReference>
<sequence length="391" mass="44918">MNKNKKKNNKKINNRIIDEDLDYYESNNTRNDKSYYENFDHLSFKEKLLFDNKFSKARNKSQYKYMKEISKLTNKIIVATGPAGTGKTLLGTEHAVKFFLLGKYDKLIFTRPSVAVDEELGFLPGTLEEKMAPWIRPIYDILYEFIHPSEVTKFIEDKLIEISPLGFMRGRTFKNCCIIADEMQNSTPSQMKMLLTRIGENSRLIITGDLEQHDRGNEINGLDDFLNKFKGKRSDSISSVEFDKSDIERDDVVKEVLEIYCGDIPFIYKQSIDSSDELEHTNVIVENNIEIEEPNNNVVEEYNNEIVETNEPVVETNEPVVETTEQVVETNEPVVETNEPVVETNEPVVETNEPVVETTEQVVETNEPVVETNEPVVETNVSIIVTDHIEI</sequence>
<accession>A0A6C0D835</accession>